<dbReference type="CDD" id="cd00840">
    <property type="entry name" value="MPP_Mre11_N"/>
    <property type="match status" value="1"/>
</dbReference>
<proteinExistence type="predicted"/>
<evidence type="ECO:0000256" key="3">
    <source>
        <dbReference type="ARBA" id="ARBA00022839"/>
    </source>
</evidence>
<dbReference type="InterPro" id="IPR029052">
    <property type="entry name" value="Metallo-depent_PP-like"/>
</dbReference>
<evidence type="ECO:0000259" key="4">
    <source>
        <dbReference type="Pfam" id="PF00149"/>
    </source>
</evidence>
<dbReference type="InterPro" id="IPR050535">
    <property type="entry name" value="DNA_Repair-Maintenance_Comp"/>
</dbReference>
<dbReference type="PANTHER" id="PTHR30337:SF0">
    <property type="entry name" value="NUCLEASE SBCCD SUBUNIT D"/>
    <property type="match status" value="1"/>
</dbReference>
<dbReference type="Gene3D" id="3.60.21.10">
    <property type="match status" value="1"/>
</dbReference>
<evidence type="ECO:0000313" key="6">
    <source>
        <dbReference type="Proteomes" id="UP000178991"/>
    </source>
</evidence>
<dbReference type="Proteomes" id="UP000178991">
    <property type="component" value="Unassembled WGS sequence"/>
</dbReference>
<dbReference type="GO" id="GO:0004527">
    <property type="term" value="F:exonuclease activity"/>
    <property type="evidence" value="ECO:0007669"/>
    <property type="project" value="UniProtKB-KW"/>
</dbReference>
<dbReference type="AlphaFoldDB" id="A0A1G2HJ57"/>
<evidence type="ECO:0000313" key="5">
    <source>
        <dbReference type="EMBL" id="OGZ62542.1"/>
    </source>
</evidence>
<dbReference type="Pfam" id="PF00149">
    <property type="entry name" value="Metallophos"/>
    <property type="match status" value="1"/>
</dbReference>
<evidence type="ECO:0000256" key="1">
    <source>
        <dbReference type="ARBA" id="ARBA00022722"/>
    </source>
</evidence>
<keyword evidence="1" id="KW-0540">Nuclease</keyword>
<name>A0A1G2HJ57_9BACT</name>
<keyword evidence="2" id="KW-0378">Hydrolase</keyword>
<dbReference type="PANTHER" id="PTHR30337">
    <property type="entry name" value="COMPONENT OF ATP-DEPENDENT DSDNA EXONUCLEASE"/>
    <property type="match status" value="1"/>
</dbReference>
<dbReference type="InterPro" id="IPR004843">
    <property type="entry name" value="Calcineurin-like_PHP"/>
</dbReference>
<protein>
    <recommendedName>
        <fullName evidence="4">Calcineurin-like phosphoesterase domain-containing protein</fullName>
    </recommendedName>
</protein>
<keyword evidence="3" id="KW-0269">Exonuclease</keyword>
<comment type="caution">
    <text evidence="5">The sequence shown here is derived from an EMBL/GenBank/DDBJ whole genome shotgun (WGS) entry which is preliminary data.</text>
</comment>
<sequence>MVKFAHMADVHLGSWRQQEMQDLNFESFKLAVKTCIDEKVDFILIAGDLFDSPYPPIEILKQTFAEFRKIKESGIPCFIIGGSHDYSVAGKTFLEVLEKTGFCKNVANFVEENDKIILKPTVHENIVFYGYPGKKTGLDVKDLRRIKLEEIQGSFFRILMLHTTIDKAKGDLPIEAVSENDLPLVDYYALGHLHIDFQYKNFVYPGPVFPNNFAELEELKHGRFYIVNTNDSQKMKRIELKIKEIEPIIFTAENSGNTEKIITELGKRNLNDKVVLLRVKGEVENFKVSDIDFKKIQDFSKERNAYFMLKNTHNLKTKSPDIDVEVEESEDIEGETIKVFSKQNNSGLNLMIPELMKSLSIEKQIGETSETFSRRILDESKKILKF</sequence>
<reference evidence="5 6" key="1">
    <citation type="journal article" date="2016" name="Nat. Commun.">
        <title>Thousands of microbial genomes shed light on interconnected biogeochemical processes in an aquifer system.</title>
        <authorList>
            <person name="Anantharaman K."/>
            <person name="Brown C.T."/>
            <person name="Hug L.A."/>
            <person name="Sharon I."/>
            <person name="Castelle C.J."/>
            <person name="Probst A.J."/>
            <person name="Thomas B.C."/>
            <person name="Singh A."/>
            <person name="Wilkins M.J."/>
            <person name="Karaoz U."/>
            <person name="Brodie E.L."/>
            <person name="Williams K.H."/>
            <person name="Hubbard S.S."/>
            <person name="Banfield J.F."/>
        </authorList>
    </citation>
    <scope>NUCLEOTIDE SEQUENCE [LARGE SCALE GENOMIC DNA]</scope>
</reference>
<evidence type="ECO:0000256" key="2">
    <source>
        <dbReference type="ARBA" id="ARBA00022801"/>
    </source>
</evidence>
<organism evidence="5 6">
    <name type="scientific">Candidatus Staskawiczbacteria bacterium RIFCSPHIGHO2_01_FULL_34_27</name>
    <dbReference type="NCBI Taxonomy" id="1802199"/>
    <lineage>
        <taxon>Bacteria</taxon>
        <taxon>Candidatus Staskawicziibacteriota</taxon>
    </lineage>
</organism>
<gene>
    <name evidence="5" type="ORF">A2639_00460</name>
</gene>
<dbReference type="EMBL" id="MHOL01000019">
    <property type="protein sequence ID" value="OGZ62542.1"/>
    <property type="molecule type" value="Genomic_DNA"/>
</dbReference>
<accession>A0A1G2HJ57</accession>
<dbReference type="SUPFAM" id="SSF56300">
    <property type="entry name" value="Metallo-dependent phosphatases"/>
    <property type="match status" value="1"/>
</dbReference>
<feature type="domain" description="Calcineurin-like phosphoesterase" evidence="4">
    <location>
        <begin position="3"/>
        <end position="195"/>
    </location>
</feature>
<dbReference type="InterPro" id="IPR041796">
    <property type="entry name" value="Mre11_N"/>
</dbReference>